<dbReference type="AlphaFoldDB" id="A0A0A8Y6K4"/>
<reference evidence="1" key="1">
    <citation type="submission" date="2014-09" db="EMBL/GenBank/DDBJ databases">
        <authorList>
            <person name="Magalhaes I.L.F."/>
            <person name="Oliveira U."/>
            <person name="Santos F.R."/>
            <person name="Vidigal T.H.D.A."/>
            <person name="Brescovit A.D."/>
            <person name="Santos A.J."/>
        </authorList>
    </citation>
    <scope>NUCLEOTIDE SEQUENCE</scope>
    <source>
        <tissue evidence="1">Shoot tissue taken approximately 20 cm above the soil surface</tissue>
    </source>
</reference>
<accession>A0A0A8Y6K4</accession>
<sequence length="56" mass="6562">MASSSDAVLMHSRHFRMTPQHFSHWRGCSSSFPWFECGVCNLWCFYLIVCKCAQED</sequence>
<proteinExistence type="predicted"/>
<protein>
    <submittedName>
        <fullName evidence="1">Uncharacterized protein</fullName>
    </submittedName>
</protein>
<evidence type="ECO:0000313" key="1">
    <source>
        <dbReference type="EMBL" id="JAD20690.1"/>
    </source>
</evidence>
<name>A0A0A8Y6K4_ARUDO</name>
<dbReference type="EMBL" id="GBRH01277205">
    <property type="protein sequence ID" value="JAD20690.1"/>
    <property type="molecule type" value="Transcribed_RNA"/>
</dbReference>
<reference evidence="1" key="2">
    <citation type="journal article" date="2015" name="Data Brief">
        <title>Shoot transcriptome of the giant reed, Arundo donax.</title>
        <authorList>
            <person name="Barrero R.A."/>
            <person name="Guerrero F.D."/>
            <person name="Moolhuijzen P."/>
            <person name="Goolsby J.A."/>
            <person name="Tidwell J."/>
            <person name="Bellgard S.E."/>
            <person name="Bellgard M.I."/>
        </authorList>
    </citation>
    <scope>NUCLEOTIDE SEQUENCE</scope>
    <source>
        <tissue evidence="1">Shoot tissue taken approximately 20 cm above the soil surface</tissue>
    </source>
</reference>
<organism evidence="1">
    <name type="scientific">Arundo donax</name>
    <name type="common">Giant reed</name>
    <name type="synonym">Donax arundinaceus</name>
    <dbReference type="NCBI Taxonomy" id="35708"/>
    <lineage>
        <taxon>Eukaryota</taxon>
        <taxon>Viridiplantae</taxon>
        <taxon>Streptophyta</taxon>
        <taxon>Embryophyta</taxon>
        <taxon>Tracheophyta</taxon>
        <taxon>Spermatophyta</taxon>
        <taxon>Magnoliopsida</taxon>
        <taxon>Liliopsida</taxon>
        <taxon>Poales</taxon>
        <taxon>Poaceae</taxon>
        <taxon>PACMAD clade</taxon>
        <taxon>Arundinoideae</taxon>
        <taxon>Arundineae</taxon>
        <taxon>Arundo</taxon>
    </lineage>
</organism>